<protein>
    <recommendedName>
        <fullName evidence="11">Cytochrome P450</fullName>
    </recommendedName>
</protein>
<evidence type="ECO:0008006" key="11">
    <source>
        <dbReference type="Google" id="ProtNLM"/>
    </source>
</evidence>
<dbReference type="InterPro" id="IPR001128">
    <property type="entry name" value="Cyt_P450"/>
</dbReference>
<keyword evidence="5" id="KW-0479">Metal-binding</keyword>
<evidence type="ECO:0000256" key="2">
    <source>
        <dbReference type="ARBA" id="ARBA00005179"/>
    </source>
</evidence>
<keyword evidence="8" id="KW-0503">Monooxygenase</keyword>
<dbReference type="AlphaFoldDB" id="A0A8H3GA64"/>
<evidence type="ECO:0000313" key="9">
    <source>
        <dbReference type="EMBL" id="CAE6442100.1"/>
    </source>
</evidence>
<dbReference type="GO" id="GO:0016705">
    <property type="term" value="F:oxidoreductase activity, acting on paired donors, with incorporation or reduction of molecular oxygen"/>
    <property type="evidence" value="ECO:0007669"/>
    <property type="project" value="InterPro"/>
</dbReference>
<keyword evidence="4" id="KW-0349">Heme</keyword>
<dbReference type="InterPro" id="IPR036396">
    <property type="entry name" value="Cyt_P450_sf"/>
</dbReference>
<evidence type="ECO:0000256" key="6">
    <source>
        <dbReference type="ARBA" id="ARBA00023002"/>
    </source>
</evidence>
<keyword evidence="7" id="KW-0408">Iron</keyword>
<evidence type="ECO:0000256" key="3">
    <source>
        <dbReference type="ARBA" id="ARBA00010617"/>
    </source>
</evidence>
<dbReference type="Gene3D" id="1.10.630.10">
    <property type="entry name" value="Cytochrome P450"/>
    <property type="match status" value="1"/>
</dbReference>
<reference evidence="9" key="1">
    <citation type="submission" date="2021-01" db="EMBL/GenBank/DDBJ databases">
        <authorList>
            <person name="Kaushik A."/>
        </authorList>
    </citation>
    <scope>NUCLEOTIDE SEQUENCE</scope>
    <source>
        <strain evidence="9">AG4-R118</strain>
    </source>
</reference>
<sequence length="354" mass="39619">MSDTYSSIGPSQAHLLLNRVFELLYTHPLESSIALSAGLLGGYTLRYLITPSHYPNIDGPPNKNVAFGHLFNIFSAEGIPFHDELHDKYGPVCKVHGMFGKENLFVSDPSFLHEVLVRGADVAFCQSQFMQDFNQMTFGPGLISTKGDVHKAQRKMLNPVFTAKHMKSLIPIFDAIAHTMKQLIVEDIGGMSGKELDMLQWCNATALELIGQAGLGHRFGVLEGAESEYSSAIKHLMPAFIGVRPLQAFFPLFKYLRPTALQRKLADWAPFPYVRKLKEIIDVQDEQARTILQRKKDQLESEADDPTDDHLDIMSILLKANMEADVKDRLPEDQILGQINTFILAGHETTRSIP</sequence>
<evidence type="ECO:0000313" key="10">
    <source>
        <dbReference type="Proteomes" id="UP000663888"/>
    </source>
</evidence>
<gene>
    <name evidence="9" type="ORF">RDB_LOCUS52199</name>
</gene>
<dbReference type="GO" id="GO:0004497">
    <property type="term" value="F:monooxygenase activity"/>
    <property type="evidence" value="ECO:0007669"/>
    <property type="project" value="UniProtKB-KW"/>
</dbReference>
<evidence type="ECO:0000256" key="8">
    <source>
        <dbReference type="ARBA" id="ARBA00023033"/>
    </source>
</evidence>
<proteinExistence type="inferred from homology"/>
<dbReference type="SUPFAM" id="SSF48264">
    <property type="entry name" value="Cytochrome P450"/>
    <property type="match status" value="1"/>
</dbReference>
<comment type="similarity">
    <text evidence="3">Belongs to the cytochrome P450 family.</text>
</comment>
<accession>A0A8H3GA64</accession>
<evidence type="ECO:0000256" key="1">
    <source>
        <dbReference type="ARBA" id="ARBA00001971"/>
    </source>
</evidence>
<comment type="cofactor">
    <cofactor evidence="1">
        <name>heme</name>
        <dbReference type="ChEBI" id="CHEBI:30413"/>
    </cofactor>
</comment>
<dbReference type="Proteomes" id="UP000663888">
    <property type="component" value="Unassembled WGS sequence"/>
</dbReference>
<evidence type="ECO:0000256" key="4">
    <source>
        <dbReference type="ARBA" id="ARBA00022617"/>
    </source>
</evidence>
<evidence type="ECO:0000256" key="7">
    <source>
        <dbReference type="ARBA" id="ARBA00023004"/>
    </source>
</evidence>
<organism evidence="9 10">
    <name type="scientific">Rhizoctonia solani</name>
    <dbReference type="NCBI Taxonomy" id="456999"/>
    <lineage>
        <taxon>Eukaryota</taxon>
        <taxon>Fungi</taxon>
        <taxon>Dikarya</taxon>
        <taxon>Basidiomycota</taxon>
        <taxon>Agaricomycotina</taxon>
        <taxon>Agaricomycetes</taxon>
        <taxon>Cantharellales</taxon>
        <taxon>Ceratobasidiaceae</taxon>
        <taxon>Rhizoctonia</taxon>
    </lineage>
</organism>
<dbReference type="GO" id="GO:0020037">
    <property type="term" value="F:heme binding"/>
    <property type="evidence" value="ECO:0007669"/>
    <property type="project" value="InterPro"/>
</dbReference>
<comment type="pathway">
    <text evidence="2">Secondary metabolite biosynthesis.</text>
</comment>
<dbReference type="PANTHER" id="PTHR24305">
    <property type="entry name" value="CYTOCHROME P450"/>
    <property type="match status" value="1"/>
</dbReference>
<dbReference type="Pfam" id="PF00067">
    <property type="entry name" value="p450"/>
    <property type="match status" value="1"/>
</dbReference>
<dbReference type="PANTHER" id="PTHR24305:SF166">
    <property type="entry name" value="CYTOCHROME P450 12A4, MITOCHONDRIAL-RELATED"/>
    <property type="match status" value="1"/>
</dbReference>
<keyword evidence="6" id="KW-0560">Oxidoreductase</keyword>
<dbReference type="GO" id="GO:0005506">
    <property type="term" value="F:iron ion binding"/>
    <property type="evidence" value="ECO:0007669"/>
    <property type="project" value="InterPro"/>
</dbReference>
<dbReference type="InterPro" id="IPR050121">
    <property type="entry name" value="Cytochrome_P450_monoxygenase"/>
</dbReference>
<name>A0A8H3GA64_9AGAM</name>
<comment type="caution">
    <text evidence="9">The sequence shown here is derived from an EMBL/GenBank/DDBJ whole genome shotgun (WGS) entry which is preliminary data.</text>
</comment>
<dbReference type="EMBL" id="CAJMWX010000995">
    <property type="protein sequence ID" value="CAE6442100.1"/>
    <property type="molecule type" value="Genomic_DNA"/>
</dbReference>
<evidence type="ECO:0000256" key="5">
    <source>
        <dbReference type="ARBA" id="ARBA00022723"/>
    </source>
</evidence>